<dbReference type="Proteomes" id="UP000265692">
    <property type="component" value="Unassembled WGS sequence"/>
</dbReference>
<comment type="caution">
    <text evidence="1">The sequence shown here is derived from an EMBL/GenBank/DDBJ whole genome shotgun (WGS) entry which is preliminary data.</text>
</comment>
<evidence type="ECO:0000313" key="2">
    <source>
        <dbReference type="Proteomes" id="UP000265692"/>
    </source>
</evidence>
<keyword evidence="2" id="KW-1185">Reference proteome</keyword>
<evidence type="ECO:0000313" key="1">
    <source>
        <dbReference type="EMBL" id="RHW35905.1"/>
    </source>
</evidence>
<dbReference type="RefSeq" id="WP_118876724.1">
    <property type="nucleotide sequence ID" value="NZ_QWEI01000006.1"/>
</dbReference>
<sequence>MNAEIGPLEYISRLNLLEQLEMAGLSIKESSKLEKARYTRFYTQKMDVNKWDDINELTQAMVDLYNGHEFSLLRQ</sequence>
<dbReference type="EMBL" id="QWEI01000006">
    <property type="protein sequence ID" value="RHW35905.1"/>
    <property type="molecule type" value="Genomic_DNA"/>
</dbReference>
<organism evidence="1 2">
    <name type="scientific">Ureibacillus yapensis</name>
    <dbReference type="NCBI Taxonomy" id="2304605"/>
    <lineage>
        <taxon>Bacteria</taxon>
        <taxon>Bacillati</taxon>
        <taxon>Bacillota</taxon>
        <taxon>Bacilli</taxon>
        <taxon>Bacillales</taxon>
        <taxon>Caryophanaceae</taxon>
        <taxon>Ureibacillus</taxon>
    </lineage>
</organism>
<gene>
    <name evidence="1" type="ORF">D1B33_12490</name>
</gene>
<proteinExistence type="predicted"/>
<name>A0A396S9W5_9BACL</name>
<accession>A0A396S9W5</accession>
<reference evidence="1 2" key="1">
    <citation type="submission" date="2018-08" db="EMBL/GenBank/DDBJ databases">
        <title>Lysinibacillus sp. YLB-03 draft genome sequence.</title>
        <authorList>
            <person name="Yu L."/>
        </authorList>
    </citation>
    <scope>NUCLEOTIDE SEQUENCE [LARGE SCALE GENOMIC DNA]</scope>
    <source>
        <strain evidence="1 2">YLB-03</strain>
    </source>
</reference>
<protein>
    <submittedName>
        <fullName evidence="1">Uncharacterized protein</fullName>
    </submittedName>
</protein>
<dbReference type="AlphaFoldDB" id="A0A396S9W5"/>